<dbReference type="OrthoDB" id="9806524at2"/>
<proteinExistence type="predicted"/>
<gene>
    <name evidence="1" type="ORF">E5352_10265</name>
</gene>
<protein>
    <submittedName>
        <fullName evidence="1">Peptidase</fullName>
    </submittedName>
</protein>
<evidence type="ECO:0000313" key="2">
    <source>
        <dbReference type="Proteomes" id="UP000306631"/>
    </source>
</evidence>
<sequence length="255" mass="27803">MTAETNTPAAAAAPTGPLFYRQTVPLSAEAHANWRLRTESASFAAGTNSLPVVVGEFGSIAQFYPILFTGKEAVPLAAVGLAKDNLFVTDGYWAADHYVPAYVRRYPFVFIQTDDPQNYVLGLDAEAEQVNQGDSDEGQPLFENGEPTELVNAAMRFCGDFTREHELTRQFSAALIEQGLLVDRSIDVTLSNGAQMSINGFRVVDVEKFSKLPDALVVAWHRNGWLALVHHHLSSLARFNALVQRQSAVPLPAAA</sequence>
<dbReference type="RefSeq" id="WP_017355996.1">
    <property type="nucleotide sequence ID" value="NZ_SRYW01000007.1"/>
</dbReference>
<dbReference type="EMBL" id="SRYW01000007">
    <property type="protein sequence ID" value="TGY34242.1"/>
    <property type="molecule type" value="Genomic_DNA"/>
</dbReference>
<accession>A0A4S2D026</accession>
<dbReference type="Pfam" id="PF07277">
    <property type="entry name" value="SapC"/>
    <property type="match status" value="1"/>
</dbReference>
<dbReference type="Proteomes" id="UP000306631">
    <property type="component" value="Unassembled WGS sequence"/>
</dbReference>
<dbReference type="InterPro" id="IPR010836">
    <property type="entry name" value="SapC"/>
</dbReference>
<organism evidence="1 2">
    <name type="scientific">Stenotrophomonas maltophilia</name>
    <name type="common">Pseudomonas maltophilia</name>
    <name type="synonym">Xanthomonas maltophilia</name>
    <dbReference type="NCBI Taxonomy" id="40324"/>
    <lineage>
        <taxon>Bacteria</taxon>
        <taxon>Pseudomonadati</taxon>
        <taxon>Pseudomonadota</taxon>
        <taxon>Gammaproteobacteria</taxon>
        <taxon>Lysobacterales</taxon>
        <taxon>Lysobacteraceae</taxon>
        <taxon>Stenotrophomonas</taxon>
        <taxon>Stenotrophomonas maltophilia group</taxon>
    </lineage>
</organism>
<comment type="caution">
    <text evidence="1">The sequence shown here is derived from an EMBL/GenBank/DDBJ whole genome shotgun (WGS) entry which is preliminary data.</text>
</comment>
<dbReference type="AlphaFoldDB" id="A0A4S2D026"/>
<evidence type="ECO:0000313" key="1">
    <source>
        <dbReference type="EMBL" id="TGY34242.1"/>
    </source>
</evidence>
<reference evidence="1 2" key="1">
    <citation type="submission" date="2019-04" db="EMBL/GenBank/DDBJ databases">
        <title>Microbes associate with the intestines of laboratory mice.</title>
        <authorList>
            <person name="Navarre W."/>
            <person name="Wong E."/>
            <person name="Huang K."/>
            <person name="Tropini C."/>
            <person name="Ng K."/>
            <person name="Yu B."/>
        </authorList>
    </citation>
    <scope>NUCLEOTIDE SEQUENCE [LARGE SCALE GENOMIC DNA]</scope>
    <source>
        <strain evidence="1 2">NM62_B4-13</strain>
    </source>
</reference>
<name>A0A4S2D026_STEMA</name>